<evidence type="ECO:0000313" key="3">
    <source>
        <dbReference type="EMBL" id="CEQ38760.1"/>
    </source>
</evidence>
<dbReference type="Proteomes" id="UP000243876">
    <property type="component" value="Unassembled WGS sequence"/>
</dbReference>
<reference evidence="4" key="1">
    <citation type="submission" date="2015-02" db="EMBL/GenBank/DDBJ databases">
        <authorList>
            <person name="Gon?alves P."/>
        </authorList>
    </citation>
    <scope>NUCLEOTIDE SEQUENCE [LARGE SCALE GENOMIC DNA]</scope>
</reference>
<evidence type="ECO:0000259" key="2">
    <source>
        <dbReference type="PROSITE" id="PS51186"/>
    </source>
</evidence>
<accession>A0A0D6EGR6</accession>
<dbReference type="InterPro" id="IPR000182">
    <property type="entry name" value="GNAT_dom"/>
</dbReference>
<dbReference type="Pfam" id="PF13673">
    <property type="entry name" value="Acetyltransf_10"/>
    <property type="match status" value="1"/>
</dbReference>
<dbReference type="AlphaFoldDB" id="A0A0D6EGR6"/>
<evidence type="ECO:0000256" key="1">
    <source>
        <dbReference type="SAM" id="MobiDB-lite"/>
    </source>
</evidence>
<proteinExistence type="predicted"/>
<dbReference type="Gene3D" id="3.40.630.30">
    <property type="match status" value="1"/>
</dbReference>
<feature type="domain" description="N-acetyltransferase" evidence="2">
    <location>
        <begin position="89"/>
        <end position="251"/>
    </location>
</feature>
<sequence length="257" mass="28800">MTGSPSSHLPALCLKKPAFGPPSSRFRFFGCFVLHRFPWSDDQSLCPPGGLPHAPVRVGPRLPTLLGHPHRRLRRRAEILLGGRAGRVRMIRRLIGCNSTELFPHRQQRRHGGSLAPGRDERRRYRGGCGHDPLVRRSQRVCIETLGAPTSLLRRRWPKPGKREGKMGRVALHKKFRGGGTGKLLVMALEEHLRSRRGKGGIASTGRSNLLSIAHSQAYAQGFYERAGYVREGDLFLEDGADHVRMVKEIQLEPEEP</sequence>
<dbReference type="OrthoDB" id="329272at2759"/>
<dbReference type="EMBL" id="CENE01000001">
    <property type="protein sequence ID" value="CEQ38760.1"/>
    <property type="molecule type" value="Genomic_DNA"/>
</dbReference>
<feature type="non-terminal residue" evidence="3">
    <location>
        <position position="1"/>
    </location>
</feature>
<dbReference type="GO" id="GO:0016747">
    <property type="term" value="F:acyltransferase activity, transferring groups other than amino-acyl groups"/>
    <property type="evidence" value="ECO:0007669"/>
    <property type="project" value="InterPro"/>
</dbReference>
<feature type="region of interest" description="Disordered" evidence="1">
    <location>
        <begin position="106"/>
        <end position="130"/>
    </location>
</feature>
<gene>
    <name evidence="3" type="primary">SPOSA6832_00238</name>
</gene>
<dbReference type="UniPathway" id="UPA00113">
    <property type="reaction ID" value="UER00529"/>
</dbReference>
<evidence type="ECO:0000313" key="4">
    <source>
        <dbReference type="Proteomes" id="UP000243876"/>
    </source>
</evidence>
<dbReference type="SUPFAM" id="SSF55729">
    <property type="entry name" value="Acyl-CoA N-acyltransferases (Nat)"/>
    <property type="match status" value="1"/>
</dbReference>
<dbReference type="PROSITE" id="PS51186">
    <property type="entry name" value="GNAT"/>
    <property type="match status" value="1"/>
</dbReference>
<keyword evidence="4" id="KW-1185">Reference proteome</keyword>
<name>A0A0D6EGR6_SPOSA</name>
<dbReference type="GO" id="GO:0006048">
    <property type="term" value="P:UDP-N-acetylglucosamine biosynthetic process"/>
    <property type="evidence" value="ECO:0007669"/>
    <property type="project" value="UniProtKB-UniPathway"/>
</dbReference>
<organism evidence="3 4">
    <name type="scientific">Sporidiobolus salmonicolor</name>
    <name type="common">Yeast-like fungus</name>
    <name type="synonym">Sporobolomyces salmonicolor</name>
    <dbReference type="NCBI Taxonomy" id="5005"/>
    <lineage>
        <taxon>Eukaryota</taxon>
        <taxon>Fungi</taxon>
        <taxon>Dikarya</taxon>
        <taxon>Basidiomycota</taxon>
        <taxon>Pucciniomycotina</taxon>
        <taxon>Microbotryomycetes</taxon>
        <taxon>Sporidiobolales</taxon>
        <taxon>Sporidiobolaceae</taxon>
        <taxon>Sporobolomyces</taxon>
    </lineage>
</organism>
<dbReference type="InterPro" id="IPR016181">
    <property type="entry name" value="Acyl_CoA_acyltransferase"/>
</dbReference>
<protein>
    <submittedName>
        <fullName evidence="3">SPOSA6832_00238-mRNA-1:cds</fullName>
    </submittedName>
</protein>